<protein>
    <submittedName>
        <fullName evidence="1">Uncharacterized protein</fullName>
    </submittedName>
</protein>
<evidence type="ECO:0000313" key="1">
    <source>
        <dbReference type="EMBL" id="ADV27027.1"/>
    </source>
</evidence>
<sequence length="271" mass="27908">MPDLGMLRAQAPIVLQDGRPTPEFYGYLLGLDAARGTDYAAQFQALAARVAALEEGGTLALRGIGSVSVRNGVVQLLADEDNLAGNSYYGANAAGERGFWPVVDALAAGIGLTKVAQVPWNVLGELDDTSQLPASAAAGDAYLIDGDYWVWGSGEWSNEGPPPNAATLGLYPGTAEDDALLWDPVAGDYVPAPALRNPLEAPGDLVRADGSAKPERLPVGTDGQVLTVVAGMPAWAPPPAAPAGGEILVADGVSPPVMLTDDGETDFLYQG</sequence>
<dbReference type="HOGENOM" id="CLU_1026266_0_0_6"/>
<accession>E6WS78</accession>
<gene>
    <name evidence="1" type="ordered locus">Psesu_1178</name>
</gene>
<dbReference type="AlphaFoldDB" id="E6WS78"/>
<name>E6WS78_PSEUU</name>
<keyword evidence="2" id="KW-1185">Reference proteome</keyword>
<proteinExistence type="predicted"/>
<dbReference type="RefSeq" id="WP_013534856.1">
    <property type="nucleotide sequence ID" value="NC_014924.1"/>
</dbReference>
<dbReference type="STRING" id="743721.Psesu_1178"/>
<dbReference type="Proteomes" id="UP000008632">
    <property type="component" value="Chromosome"/>
</dbReference>
<dbReference type="OrthoDB" id="7018784at2"/>
<organism evidence="1 2">
    <name type="scientific">Pseudoxanthomonas suwonensis (strain 11-1)</name>
    <dbReference type="NCBI Taxonomy" id="743721"/>
    <lineage>
        <taxon>Bacteria</taxon>
        <taxon>Pseudomonadati</taxon>
        <taxon>Pseudomonadota</taxon>
        <taxon>Gammaproteobacteria</taxon>
        <taxon>Lysobacterales</taxon>
        <taxon>Lysobacteraceae</taxon>
        <taxon>Pseudoxanthomonas</taxon>
    </lineage>
</organism>
<dbReference type="EMBL" id="CP002446">
    <property type="protein sequence ID" value="ADV27027.1"/>
    <property type="molecule type" value="Genomic_DNA"/>
</dbReference>
<reference evidence="1 2" key="1">
    <citation type="submission" date="2011-01" db="EMBL/GenBank/DDBJ databases">
        <title>Complete sequence of Pseudoxanthomonas suwonensis 11-1.</title>
        <authorList>
            <consortium name="US DOE Joint Genome Institute"/>
            <person name="Lucas S."/>
            <person name="Copeland A."/>
            <person name="Lapidus A."/>
            <person name="Cheng J.-F."/>
            <person name="Goodwin L."/>
            <person name="Pitluck S."/>
            <person name="Teshima H."/>
            <person name="Detter J.C."/>
            <person name="Han C."/>
            <person name="Tapia R."/>
            <person name="Land M."/>
            <person name="Hauser L."/>
            <person name="Kyrpides N."/>
            <person name="Ivanova N."/>
            <person name="Ovchinnikova G."/>
            <person name="Siebers A.K."/>
            <person name="Allgaier M."/>
            <person name="Thelen M.P."/>
            <person name="Hugenholtz P."/>
            <person name="Gladden J."/>
            <person name="Woyke T."/>
        </authorList>
    </citation>
    <scope>NUCLEOTIDE SEQUENCE [LARGE SCALE GENOMIC DNA]</scope>
    <source>
        <strain evidence="2">11-1</strain>
    </source>
</reference>
<dbReference type="KEGG" id="psu:Psesu_1178"/>
<evidence type="ECO:0000313" key="2">
    <source>
        <dbReference type="Proteomes" id="UP000008632"/>
    </source>
</evidence>